<dbReference type="AlphaFoldDB" id="A0A655BWP1"/>
<accession>A0A655BWP1</accession>
<name>A0A655BWP1_SALET</name>
<dbReference type="EMBL" id="CQPD01000008">
    <property type="protein sequence ID" value="CNT82495.1"/>
    <property type="molecule type" value="Genomic_DNA"/>
</dbReference>
<sequence length="38" mass="4431">MKFQILPHGEFVIERKSLRHIPDPATGIDVVRVYRLAK</sequence>
<protein>
    <submittedName>
        <fullName evidence="1">Uncharacterized protein</fullName>
    </submittedName>
</protein>
<proteinExistence type="predicted"/>
<evidence type="ECO:0000313" key="2">
    <source>
        <dbReference type="Proteomes" id="UP000042394"/>
    </source>
</evidence>
<gene>
    <name evidence="1" type="ORF">ERS008207_01074</name>
</gene>
<dbReference type="Proteomes" id="UP000042394">
    <property type="component" value="Unassembled WGS sequence"/>
</dbReference>
<organism evidence="1 2">
    <name type="scientific">Salmonella enterica subsp. enterica serovar Bovismorbificans</name>
    <dbReference type="NCBI Taxonomy" id="58097"/>
    <lineage>
        <taxon>Bacteria</taxon>
        <taxon>Pseudomonadati</taxon>
        <taxon>Pseudomonadota</taxon>
        <taxon>Gammaproteobacteria</taxon>
        <taxon>Enterobacterales</taxon>
        <taxon>Enterobacteriaceae</taxon>
        <taxon>Salmonella</taxon>
    </lineage>
</organism>
<evidence type="ECO:0000313" key="1">
    <source>
        <dbReference type="EMBL" id="CNT82495.1"/>
    </source>
</evidence>
<reference evidence="1 2" key="1">
    <citation type="submission" date="2015-03" db="EMBL/GenBank/DDBJ databases">
        <authorList>
            <consortium name="Pathogen Informatics"/>
        </authorList>
    </citation>
    <scope>NUCLEOTIDE SEQUENCE [LARGE SCALE GENOMIC DNA]</scope>
    <source>
        <strain evidence="1 2">D4891</strain>
    </source>
</reference>